<proteinExistence type="predicted"/>
<protein>
    <submittedName>
        <fullName evidence="1">Uncharacterized protein</fullName>
    </submittedName>
</protein>
<evidence type="ECO:0000313" key="2">
    <source>
        <dbReference type="Proteomes" id="UP001060215"/>
    </source>
</evidence>
<keyword evidence="2" id="KW-1185">Reference proteome</keyword>
<reference evidence="1 2" key="1">
    <citation type="journal article" date="2022" name="Plant J.">
        <title>Chromosome-level genome of Camellia lanceoleosa provides a valuable resource for understanding genome evolution and self-incompatibility.</title>
        <authorList>
            <person name="Gong W."/>
            <person name="Xiao S."/>
            <person name="Wang L."/>
            <person name="Liao Z."/>
            <person name="Chang Y."/>
            <person name="Mo W."/>
            <person name="Hu G."/>
            <person name="Li W."/>
            <person name="Zhao G."/>
            <person name="Zhu H."/>
            <person name="Hu X."/>
            <person name="Ji K."/>
            <person name="Xiang X."/>
            <person name="Song Q."/>
            <person name="Yuan D."/>
            <person name="Jin S."/>
            <person name="Zhang L."/>
        </authorList>
    </citation>
    <scope>NUCLEOTIDE SEQUENCE [LARGE SCALE GENOMIC DNA]</scope>
    <source>
        <strain evidence="1">SQ_2022a</strain>
    </source>
</reference>
<sequence length="106" mass="11656">MRLISGSGITSEQFIEKIRSVRESKRYKAVIIRIDSPGGDALASDLDDLQIPSSPYFPAYDYTYAQGHGQGSPPMVQEHFQCVISQLFQHMSSKTLLSCGTDSGLV</sequence>
<name>A0ACC0IQV1_9ERIC</name>
<evidence type="ECO:0000313" key="1">
    <source>
        <dbReference type="EMBL" id="KAI8028000.1"/>
    </source>
</evidence>
<gene>
    <name evidence="1" type="ORF">LOK49_LG02G02325</name>
</gene>
<organism evidence="1 2">
    <name type="scientific">Camellia lanceoleosa</name>
    <dbReference type="NCBI Taxonomy" id="1840588"/>
    <lineage>
        <taxon>Eukaryota</taxon>
        <taxon>Viridiplantae</taxon>
        <taxon>Streptophyta</taxon>
        <taxon>Embryophyta</taxon>
        <taxon>Tracheophyta</taxon>
        <taxon>Spermatophyta</taxon>
        <taxon>Magnoliopsida</taxon>
        <taxon>eudicotyledons</taxon>
        <taxon>Gunneridae</taxon>
        <taxon>Pentapetalae</taxon>
        <taxon>asterids</taxon>
        <taxon>Ericales</taxon>
        <taxon>Theaceae</taxon>
        <taxon>Camellia</taxon>
    </lineage>
</organism>
<accession>A0ACC0IQV1</accession>
<comment type="caution">
    <text evidence="1">The sequence shown here is derived from an EMBL/GenBank/DDBJ whole genome shotgun (WGS) entry which is preliminary data.</text>
</comment>
<dbReference type="Proteomes" id="UP001060215">
    <property type="component" value="Chromosome 3"/>
</dbReference>
<dbReference type="EMBL" id="CM045760">
    <property type="protein sequence ID" value="KAI8028000.1"/>
    <property type="molecule type" value="Genomic_DNA"/>
</dbReference>